<dbReference type="PANTHER" id="PTHR33470">
    <property type="entry name" value="OS01G0164075 PROTEIN"/>
    <property type="match status" value="1"/>
</dbReference>
<dbReference type="AlphaFoldDB" id="A0A8T2SY96"/>
<dbReference type="EMBL" id="CM035421">
    <property type="protein sequence ID" value="KAH7387787.1"/>
    <property type="molecule type" value="Genomic_DNA"/>
</dbReference>
<dbReference type="OrthoDB" id="1936190at2759"/>
<evidence type="ECO:0000256" key="2">
    <source>
        <dbReference type="SAM" id="MobiDB-lite"/>
    </source>
</evidence>
<proteinExistence type="predicted"/>
<dbReference type="GO" id="GO:0071944">
    <property type="term" value="C:cell periphery"/>
    <property type="evidence" value="ECO:0007669"/>
    <property type="project" value="TreeGrafter"/>
</dbReference>
<evidence type="ECO:0000256" key="3">
    <source>
        <dbReference type="SAM" id="SignalP"/>
    </source>
</evidence>
<evidence type="ECO:0000313" key="4">
    <source>
        <dbReference type="EMBL" id="KAH7387787.1"/>
    </source>
</evidence>
<feature type="region of interest" description="Disordered" evidence="2">
    <location>
        <begin position="74"/>
        <end position="114"/>
    </location>
</feature>
<name>A0A8T2SY96_CERRI</name>
<dbReference type="Proteomes" id="UP000825935">
    <property type="component" value="Chromosome 16"/>
</dbReference>
<organism evidence="4 5">
    <name type="scientific">Ceratopteris richardii</name>
    <name type="common">Triangle waterfern</name>
    <dbReference type="NCBI Taxonomy" id="49495"/>
    <lineage>
        <taxon>Eukaryota</taxon>
        <taxon>Viridiplantae</taxon>
        <taxon>Streptophyta</taxon>
        <taxon>Embryophyta</taxon>
        <taxon>Tracheophyta</taxon>
        <taxon>Polypodiopsida</taxon>
        <taxon>Polypodiidae</taxon>
        <taxon>Polypodiales</taxon>
        <taxon>Pteridineae</taxon>
        <taxon>Pteridaceae</taxon>
        <taxon>Parkerioideae</taxon>
        <taxon>Ceratopteris</taxon>
    </lineage>
</organism>
<comment type="caution">
    <text evidence="4">The sequence shown here is derived from an EMBL/GenBank/DDBJ whole genome shotgun (WGS) entry which is preliminary data.</text>
</comment>
<sequence>MDSLQLTKQSFSLCLIAAVAMFSVISAHRDHGNQFVNDIENEEVSVEHAKGWHNCNGACGRSGYGLSVYEENHDDDADKRQNGYSKAGGEDDQDDTKDDGEQRPNYDQSSRRHGNQARLLATVVPVSISVQGTVSCQACKYVGTDSLTDAKPLAGATVILVCEARRRRRGHFIAAAKTNEDGSFLISVPNFDFERFAPVDDCKVYLASSFRGFCSRSTNINNGKFGSKLRPIPTFAPSENLMYSVGPFAFSPRRCVPKRFI</sequence>
<feature type="signal peptide" evidence="3">
    <location>
        <begin position="1"/>
        <end position="27"/>
    </location>
</feature>
<dbReference type="PANTHER" id="PTHR33470:SF22">
    <property type="entry name" value="POLLEN OLE E 1 ALLERGEN AND EXTENSIN FAMILY PROTEIN"/>
    <property type="match status" value="1"/>
</dbReference>
<dbReference type="Pfam" id="PF01190">
    <property type="entry name" value="Pollen_Ole_e_1"/>
    <property type="match status" value="1"/>
</dbReference>
<evidence type="ECO:0000256" key="1">
    <source>
        <dbReference type="ARBA" id="ARBA00022729"/>
    </source>
</evidence>
<keyword evidence="1 3" id="KW-0732">Signal</keyword>
<feature type="chain" id="PRO_5035833018" description="Pollen Ole e 1 allergen and extensin family protein" evidence="3">
    <location>
        <begin position="28"/>
        <end position="261"/>
    </location>
</feature>
<reference evidence="4" key="1">
    <citation type="submission" date="2021-08" db="EMBL/GenBank/DDBJ databases">
        <title>WGS assembly of Ceratopteris richardii.</title>
        <authorList>
            <person name="Marchant D.B."/>
            <person name="Chen G."/>
            <person name="Jenkins J."/>
            <person name="Shu S."/>
            <person name="Leebens-Mack J."/>
            <person name="Grimwood J."/>
            <person name="Schmutz J."/>
            <person name="Soltis P."/>
            <person name="Soltis D."/>
            <person name="Chen Z.-H."/>
        </authorList>
    </citation>
    <scope>NUCLEOTIDE SEQUENCE</scope>
    <source>
        <strain evidence="4">Whitten #5841</strain>
        <tissue evidence="4">Leaf</tissue>
    </source>
</reference>
<protein>
    <recommendedName>
        <fullName evidence="6">Pollen Ole e 1 allergen and extensin family protein</fullName>
    </recommendedName>
</protein>
<evidence type="ECO:0000313" key="5">
    <source>
        <dbReference type="Proteomes" id="UP000825935"/>
    </source>
</evidence>
<evidence type="ECO:0008006" key="6">
    <source>
        <dbReference type="Google" id="ProtNLM"/>
    </source>
</evidence>
<accession>A0A8T2SY96</accession>
<keyword evidence="5" id="KW-1185">Reference proteome</keyword>
<gene>
    <name evidence="4" type="ORF">KP509_16G041100</name>
</gene>